<protein>
    <submittedName>
        <fullName evidence="1">Uncharacterized protein</fullName>
    </submittedName>
</protein>
<reference evidence="1 2" key="1">
    <citation type="submission" date="2019-05" db="EMBL/GenBank/DDBJ databases">
        <title>Another draft genome of Portunus trituberculatus and its Hox gene families provides insights of decapod evolution.</title>
        <authorList>
            <person name="Jeong J.-H."/>
            <person name="Song I."/>
            <person name="Kim S."/>
            <person name="Choi T."/>
            <person name="Kim D."/>
            <person name="Ryu S."/>
            <person name="Kim W."/>
        </authorList>
    </citation>
    <scope>NUCLEOTIDE SEQUENCE [LARGE SCALE GENOMIC DNA]</scope>
    <source>
        <tissue evidence="1">Muscle</tissue>
    </source>
</reference>
<name>A0A5B7IY98_PORTR</name>
<organism evidence="1 2">
    <name type="scientific">Portunus trituberculatus</name>
    <name type="common">Swimming crab</name>
    <name type="synonym">Neptunus trituberculatus</name>
    <dbReference type="NCBI Taxonomy" id="210409"/>
    <lineage>
        <taxon>Eukaryota</taxon>
        <taxon>Metazoa</taxon>
        <taxon>Ecdysozoa</taxon>
        <taxon>Arthropoda</taxon>
        <taxon>Crustacea</taxon>
        <taxon>Multicrustacea</taxon>
        <taxon>Malacostraca</taxon>
        <taxon>Eumalacostraca</taxon>
        <taxon>Eucarida</taxon>
        <taxon>Decapoda</taxon>
        <taxon>Pleocyemata</taxon>
        <taxon>Brachyura</taxon>
        <taxon>Eubrachyura</taxon>
        <taxon>Portunoidea</taxon>
        <taxon>Portunidae</taxon>
        <taxon>Portuninae</taxon>
        <taxon>Portunus</taxon>
    </lineage>
</organism>
<evidence type="ECO:0000313" key="2">
    <source>
        <dbReference type="Proteomes" id="UP000324222"/>
    </source>
</evidence>
<proteinExistence type="predicted"/>
<dbReference type="Proteomes" id="UP000324222">
    <property type="component" value="Unassembled WGS sequence"/>
</dbReference>
<comment type="caution">
    <text evidence="1">The sequence shown here is derived from an EMBL/GenBank/DDBJ whole genome shotgun (WGS) entry which is preliminary data.</text>
</comment>
<gene>
    <name evidence="1" type="ORF">E2C01_082357</name>
</gene>
<accession>A0A5B7IY98</accession>
<dbReference type="EMBL" id="VSRR010074683">
    <property type="protein sequence ID" value="MPC87495.1"/>
    <property type="molecule type" value="Genomic_DNA"/>
</dbReference>
<evidence type="ECO:0000313" key="1">
    <source>
        <dbReference type="EMBL" id="MPC87495.1"/>
    </source>
</evidence>
<dbReference type="AlphaFoldDB" id="A0A5B7IY98"/>
<sequence>MSWHVNQVLWHRYCELQILAHFAHAAARSVACCVQCWRYYPQPFALLFLHFITPLLHTSPPSTLQSSHVFPLIMPHSPLPFPSYSDLSSTHYI</sequence>
<keyword evidence="2" id="KW-1185">Reference proteome</keyword>